<name>A0A1G7EKH4_9PROT</name>
<dbReference type="EMBL" id="FNAP01000009">
    <property type="protein sequence ID" value="SDE64154.1"/>
    <property type="molecule type" value="Genomic_DNA"/>
</dbReference>
<reference evidence="1 2" key="1">
    <citation type="submission" date="2016-10" db="EMBL/GenBank/DDBJ databases">
        <authorList>
            <person name="de Groot N.N."/>
        </authorList>
    </citation>
    <scope>NUCLEOTIDE SEQUENCE [LARGE SCALE GENOMIC DNA]</scope>
    <source>
        <strain evidence="1 2">ATCC 700224</strain>
    </source>
</reference>
<dbReference type="Proteomes" id="UP000199412">
    <property type="component" value="Unassembled WGS sequence"/>
</dbReference>
<proteinExistence type="predicted"/>
<keyword evidence="2" id="KW-1185">Reference proteome</keyword>
<sequence length="228" mass="25994">MPRRTPITIFVSSPGDVAAERRRCILVANRLNQEFARYFEIRTVLWETEPMLASGHFQDIIEPEPGDNDIVVVILWSRLGTPLPIRTHRREYRGMDGRAPVTGTEWEIENAIQAHWASNGKRPDLLVYRNLSEARAMGRDGQALRDAAVQLDALETFWNRHFRDADSSGYRLEFNTYTSSEGFEEQLESHLRARLKTRLRSLDPATGEGRTRERLLVPGVPLRGAAGL</sequence>
<evidence type="ECO:0000313" key="2">
    <source>
        <dbReference type="Proteomes" id="UP000199412"/>
    </source>
</evidence>
<dbReference type="STRING" id="69960.SAMN05421720_109111"/>
<dbReference type="RefSeq" id="WP_092786861.1">
    <property type="nucleotide sequence ID" value="NZ_FNAP01000009.1"/>
</dbReference>
<accession>A0A1G7EKH4</accession>
<dbReference type="OrthoDB" id="235631at2"/>
<gene>
    <name evidence="1" type="ORF">SAMN05421720_109111</name>
</gene>
<organism evidence="1 2">
    <name type="scientific">Rhodospira trueperi</name>
    <dbReference type="NCBI Taxonomy" id="69960"/>
    <lineage>
        <taxon>Bacteria</taxon>
        <taxon>Pseudomonadati</taxon>
        <taxon>Pseudomonadota</taxon>
        <taxon>Alphaproteobacteria</taxon>
        <taxon>Rhodospirillales</taxon>
        <taxon>Rhodospirillaceae</taxon>
        <taxon>Rhodospira</taxon>
    </lineage>
</organism>
<protein>
    <submittedName>
        <fullName evidence="1">Uncharacterized protein</fullName>
    </submittedName>
</protein>
<evidence type="ECO:0000313" key="1">
    <source>
        <dbReference type="EMBL" id="SDE64154.1"/>
    </source>
</evidence>
<dbReference type="AlphaFoldDB" id="A0A1G7EKH4"/>